<dbReference type="SUPFAM" id="SSF69593">
    <property type="entry name" value="Glycerol-3-phosphate (1)-acyltransferase"/>
    <property type="match status" value="1"/>
</dbReference>
<feature type="transmembrane region" description="Helical" evidence="6">
    <location>
        <begin position="31"/>
        <end position="54"/>
    </location>
</feature>
<keyword evidence="6" id="KW-1133">Transmembrane helix</keyword>
<comment type="caution">
    <text evidence="8">The sequence shown here is derived from an EMBL/GenBank/DDBJ whole genome shotgun (WGS) entry which is preliminary data.</text>
</comment>
<keyword evidence="6" id="KW-0472">Membrane</keyword>
<protein>
    <submittedName>
        <fullName evidence="8">1-acyl-sn-glycerol-3-phosphate acyltransferase</fullName>
    </submittedName>
</protein>
<dbReference type="GO" id="GO:0003841">
    <property type="term" value="F:1-acylglycerol-3-phosphate O-acyltransferase activity"/>
    <property type="evidence" value="ECO:0007669"/>
    <property type="project" value="TreeGrafter"/>
</dbReference>
<reference evidence="8 9" key="1">
    <citation type="journal article" date="2017" name="Poromechanics V (2013)">
        <title>Genomic Characterization of the Arsenic-Tolerant Actinobacterium, &lt;i&gt;Rhodococcus erythropolis&lt;/i&gt; S43.</title>
        <authorList>
            <person name="Retamal-Morales G."/>
            <person name="Mehnert M."/>
            <person name="Schwabe R."/>
            <person name="Tischler D."/>
            <person name="Schloemann M."/>
            <person name="Levican G.J."/>
        </authorList>
    </citation>
    <scope>NUCLEOTIDE SEQUENCE [LARGE SCALE GENOMIC DNA]</scope>
    <source>
        <strain evidence="8 9">S43</strain>
    </source>
</reference>
<keyword evidence="5 8" id="KW-0012">Acyltransferase</keyword>
<dbReference type="Proteomes" id="UP000325576">
    <property type="component" value="Unassembled WGS sequence"/>
</dbReference>
<evidence type="ECO:0000313" key="9">
    <source>
        <dbReference type="Proteomes" id="UP000325576"/>
    </source>
</evidence>
<dbReference type="AlphaFoldDB" id="A0A0C2ZVR6"/>
<gene>
    <name evidence="8" type="ORF">BS297_06300</name>
</gene>
<dbReference type="InterPro" id="IPR002123">
    <property type="entry name" value="Plipid/glycerol_acylTrfase"/>
</dbReference>
<evidence type="ECO:0000256" key="2">
    <source>
        <dbReference type="ARBA" id="ARBA00022516"/>
    </source>
</evidence>
<dbReference type="SMART" id="SM00563">
    <property type="entry name" value="PlsC"/>
    <property type="match status" value="1"/>
</dbReference>
<feature type="domain" description="Phospholipid/glycerol acyltransferase" evidence="7">
    <location>
        <begin position="93"/>
        <end position="205"/>
    </location>
</feature>
<sequence>MTATVPYWVPTSPCGDGCLPTDAPGVSSITVMARGVMVGAALVTAPVLSAGWLLPRTWRTEMQRGYSRALLRCLGMKLTVDDQRLGRAEPDGVMVVAGHVSWTDVLVASAVAPANFVARADLLDWAVLGGLARRMRVVPIDRARLRELPGTVDVVRERLQRGVRVMVFPEGTTWCGRAYGGFRPAMFQAAVDAECPVQPMAIRYENADGSLCTGPCFVGTETIGQSIRRILRQKNVEVKVRLAPLEEAGECRADLAQRCERAVRGVDIIDLAAHDIFDPAPELVTQAVGQIDTSPAMSA</sequence>
<keyword evidence="4" id="KW-0443">Lipid metabolism</keyword>
<keyword evidence="3 8" id="KW-0808">Transferase</keyword>
<keyword evidence="6" id="KW-0812">Transmembrane</keyword>
<evidence type="ECO:0000256" key="4">
    <source>
        <dbReference type="ARBA" id="ARBA00023098"/>
    </source>
</evidence>
<evidence type="ECO:0000313" key="8">
    <source>
        <dbReference type="EMBL" id="KAB2586250.1"/>
    </source>
</evidence>
<evidence type="ECO:0000256" key="5">
    <source>
        <dbReference type="ARBA" id="ARBA00023315"/>
    </source>
</evidence>
<comment type="pathway">
    <text evidence="1">Lipid metabolism.</text>
</comment>
<dbReference type="PANTHER" id="PTHR10434:SF64">
    <property type="entry name" value="1-ACYL-SN-GLYCEROL-3-PHOSPHATE ACYLTRANSFERASE-RELATED"/>
    <property type="match status" value="1"/>
</dbReference>
<evidence type="ECO:0000256" key="1">
    <source>
        <dbReference type="ARBA" id="ARBA00005189"/>
    </source>
</evidence>
<dbReference type="GO" id="GO:0006654">
    <property type="term" value="P:phosphatidic acid biosynthetic process"/>
    <property type="evidence" value="ECO:0007669"/>
    <property type="project" value="TreeGrafter"/>
</dbReference>
<accession>A0A0C2ZVR6</accession>
<dbReference type="PANTHER" id="PTHR10434">
    <property type="entry name" value="1-ACYL-SN-GLYCEROL-3-PHOSPHATE ACYLTRANSFERASE"/>
    <property type="match status" value="1"/>
</dbReference>
<dbReference type="EMBL" id="MRBO01000228">
    <property type="protein sequence ID" value="KAB2586250.1"/>
    <property type="molecule type" value="Genomic_DNA"/>
</dbReference>
<evidence type="ECO:0000256" key="6">
    <source>
        <dbReference type="SAM" id="Phobius"/>
    </source>
</evidence>
<dbReference type="Pfam" id="PF01553">
    <property type="entry name" value="Acyltransferase"/>
    <property type="match status" value="1"/>
</dbReference>
<evidence type="ECO:0000259" key="7">
    <source>
        <dbReference type="SMART" id="SM00563"/>
    </source>
</evidence>
<organism evidence="8 9">
    <name type="scientific">Rhodococcus erythropolis</name>
    <name type="common">Arthrobacter picolinophilus</name>
    <dbReference type="NCBI Taxonomy" id="1833"/>
    <lineage>
        <taxon>Bacteria</taxon>
        <taxon>Bacillati</taxon>
        <taxon>Actinomycetota</taxon>
        <taxon>Actinomycetes</taxon>
        <taxon>Mycobacteriales</taxon>
        <taxon>Nocardiaceae</taxon>
        <taxon>Rhodococcus</taxon>
        <taxon>Rhodococcus erythropolis group</taxon>
    </lineage>
</organism>
<evidence type="ECO:0000256" key="3">
    <source>
        <dbReference type="ARBA" id="ARBA00022679"/>
    </source>
</evidence>
<proteinExistence type="predicted"/>
<dbReference type="CDD" id="cd07989">
    <property type="entry name" value="LPLAT_AGPAT-like"/>
    <property type="match status" value="1"/>
</dbReference>
<name>A0A0C2ZVR6_RHOER</name>
<keyword evidence="2" id="KW-0444">Lipid biosynthesis</keyword>